<comment type="caution">
    <text evidence="2">The sequence shown here is derived from an EMBL/GenBank/DDBJ whole genome shotgun (WGS) entry which is preliminary data.</text>
</comment>
<evidence type="ECO:0000256" key="1">
    <source>
        <dbReference type="SAM" id="Phobius"/>
    </source>
</evidence>
<feature type="transmembrane region" description="Helical" evidence="1">
    <location>
        <begin position="57"/>
        <end position="74"/>
    </location>
</feature>
<accession>A0A5C6U7Q8</accession>
<reference evidence="2 3" key="1">
    <citation type="submission" date="2019-08" db="EMBL/GenBank/DDBJ databases">
        <title>Sphingorhabdus soil sp. nov., isolated from arctic soil.</title>
        <authorList>
            <person name="Liu Y."/>
        </authorList>
    </citation>
    <scope>NUCLEOTIDE SEQUENCE [LARGE SCALE GENOMIC DNA]</scope>
    <source>
        <strain evidence="2 3">D-2Q-5-6</strain>
    </source>
</reference>
<dbReference type="Proteomes" id="UP000321129">
    <property type="component" value="Unassembled WGS sequence"/>
</dbReference>
<feature type="transmembrane region" description="Helical" evidence="1">
    <location>
        <begin position="105"/>
        <end position="130"/>
    </location>
</feature>
<feature type="transmembrane region" description="Helical" evidence="1">
    <location>
        <begin position="31"/>
        <end position="51"/>
    </location>
</feature>
<sequence>MATRFTSRQSAFPPGDQPDARALSRRMTWHVAAALIVYAGLQLWLVIGAVSGGATRLLPYVAVGLILVAVVPLARKIEQRWARLAQTALPSRQLSRNYRLEALRLWVAAIVLPFIWVGAFVGASAAARVIS</sequence>
<evidence type="ECO:0000313" key="2">
    <source>
        <dbReference type="EMBL" id="TXC67748.1"/>
    </source>
</evidence>
<proteinExistence type="predicted"/>
<organism evidence="2 3">
    <name type="scientific">Flavisphingopyxis soli</name>
    <dbReference type="NCBI Taxonomy" id="2601267"/>
    <lineage>
        <taxon>Bacteria</taxon>
        <taxon>Pseudomonadati</taxon>
        <taxon>Pseudomonadota</taxon>
        <taxon>Alphaproteobacteria</taxon>
        <taxon>Sphingomonadales</taxon>
        <taxon>Sphingopyxidaceae</taxon>
        <taxon>Flavisphingopyxis</taxon>
    </lineage>
</organism>
<evidence type="ECO:0000313" key="3">
    <source>
        <dbReference type="Proteomes" id="UP000321129"/>
    </source>
</evidence>
<dbReference type="AlphaFoldDB" id="A0A5C6U7Q8"/>
<keyword evidence="3" id="KW-1185">Reference proteome</keyword>
<protein>
    <submittedName>
        <fullName evidence="2">Uncharacterized protein</fullName>
    </submittedName>
</protein>
<dbReference type="EMBL" id="VOPY01000004">
    <property type="protein sequence ID" value="TXC67748.1"/>
    <property type="molecule type" value="Genomic_DNA"/>
</dbReference>
<name>A0A5C6U7Q8_9SPHN</name>
<keyword evidence="1" id="KW-1133">Transmembrane helix</keyword>
<dbReference type="OrthoDB" id="7450715at2"/>
<keyword evidence="1" id="KW-0472">Membrane</keyword>
<gene>
    <name evidence="2" type="ORF">FSZ31_12280</name>
</gene>
<keyword evidence="1" id="KW-0812">Transmembrane</keyword>
<dbReference type="RefSeq" id="WP_147123708.1">
    <property type="nucleotide sequence ID" value="NZ_VOPY01000004.1"/>
</dbReference>